<dbReference type="RefSeq" id="WP_327779298.1">
    <property type="nucleotide sequence ID" value="NZ_JAYXUD010000001.1"/>
</dbReference>
<evidence type="ECO:0000313" key="2">
    <source>
        <dbReference type="EMBL" id="MEC6897611.1"/>
    </source>
</evidence>
<reference evidence="2 3" key="1">
    <citation type="submission" date="2024-01" db="EMBL/GenBank/DDBJ databases">
        <title>Active colonisers of the gastrointestinal tract of Atlantic salmon farmed in a warm water region.</title>
        <authorList>
            <person name="Bowman J.P."/>
        </authorList>
    </citation>
    <scope>NUCLEOTIDE SEQUENCE [LARGE SCALE GENOMIC DNA]</scope>
    <source>
        <strain evidence="2 3">S4MW1</strain>
    </source>
</reference>
<dbReference type="Proteomes" id="UP001339429">
    <property type="component" value="Unassembled WGS sequence"/>
</dbReference>
<keyword evidence="1" id="KW-0732">Signal</keyword>
<comment type="caution">
    <text evidence="2">The sequence shown here is derived from an EMBL/GenBank/DDBJ whole genome shotgun (WGS) entry which is preliminary data.</text>
</comment>
<feature type="signal peptide" evidence="1">
    <location>
        <begin position="1"/>
        <end position="23"/>
    </location>
</feature>
<sequence>MKTLALITILSVFSMGLTSMAQANSKESYYTNKMANYATIIGRATACGSDPTKELKKVGVWMDQWFDELNLSQKMRATYLNIFMEGTKHHLLQQKSGNSPDTCKSVQKAFRSL</sequence>
<dbReference type="EMBL" id="JAYXUD010000001">
    <property type="protein sequence ID" value="MEC6897611.1"/>
    <property type="molecule type" value="Genomic_DNA"/>
</dbReference>
<protein>
    <submittedName>
        <fullName evidence="2">Uncharacterized protein</fullName>
    </submittedName>
</protein>
<gene>
    <name evidence="2" type="ORF">VXS00_02960</name>
</gene>
<evidence type="ECO:0000256" key="1">
    <source>
        <dbReference type="SAM" id="SignalP"/>
    </source>
</evidence>
<name>A0ABU6LER6_9GAMM</name>
<keyword evidence="3" id="KW-1185">Reference proteome</keyword>
<feature type="chain" id="PRO_5046316153" evidence="1">
    <location>
        <begin position="24"/>
        <end position="113"/>
    </location>
</feature>
<proteinExistence type="predicted"/>
<accession>A0ABU6LER6</accession>
<organism evidence="2 3">
    <name type="scientific">Photobacterium piscicola</name>
    <dbReference type="NCBI Taxonomy" id="1378299"/>
    <lineage>
        <taxon>Bacteria</taxon>
        <taxon>Pseudomonadati</taxon>
        <taxon>Pseudomonadota</taxon>
        <taxon>Gammaproteobacteria</taxon>
        <taxon>Vibrionales</taxon>
        <taxon>Vibrionaceae</taxon>
        <taxon>Photobacterium</taxon>
    </lineage>
</organism>
<evidence type="ECO:0000313" key="3">
    <source>
        <dbReference type="Proteomes" id="UP001339429"/>
    </source>
</evidence>